<gene>
    <name evidence="2" type="ORF">SAMN05216522_10230</name>
</gene>
<dbReference type="Proteomes" id="UP000242515">
    <property type="component" value="Unassembled WGS sequence"/>
</dbReference>
<organism evidence="2 3">
    <name type="scientific">Rosenbergiella nectarea</name>
    <dbReference type="NCBI Taxonomy" id="988801"/>
    <lineage>
        <taxon>Bacteria</taxon>
        <taxon>Pseudomonadati</taxon>
        <taxon>Pseudomonadota</taxon>
        <taxon>Gammaproteobacteria</taxon>
        <taxon>Enterobacterales</taxon>
        <taxon>Erwiniaceae</taxon>
        <taxon>Rosenbergiella</taxon>
    </lineage>
</organism>
<evidence type="ECO:0000313" key="3">
    <source>
        <dbReference type="Proteomes" id="UP000242515"/>
    </source>
</evidence>
<dbReference type="RefSeq" id="WP_092672560.1">
    <property type="nucleotide sequence ID" value="NZ_FOGC01000002.1"/>
</dbReference>
<sequence length="427" mass="45752">MAATGTIALNANSLSVTGSGTKFTTEAQVGGALVTYIGNVPYTFVIDSIASDTALNLTTIYQGSNVAGQSFSLLDRGAYTGVNAELGARTALAIRKANYDKINWQQILTVDGDITVKIDDYSQYTGPSWLSLANSLSGINTSLGQKANQSDVTDALSKKANTSDLGSLAAKSSISYSELNTELQRYSFATRGKSTAGAGVWNFSNKPYGFSQYGTNIQVSNRSDSSDAAGDNIWQHYLSLGTDGVVAHVRNINGAYGADKLYGTMNTSTNSSGALVPASPIVRIVNNKKNTRQDLLGTQNDEYTWESDFGLTNDESEGCNVSKIETGKYLVTGATSLAKDLWQVMDCGNGQGRIIALAEAVETDSGIEVHCYKQKYTLTDDGDLTVGRGDLIDIPDNTWIDVRLEMPDDSIWNKKQIQPTQDNSTKS</sequence>
<name>A0A1H9ER01_9GAMM</name>
<dbReference type="InterPro" id="IPR058008">
    <property type="entry name" value="Gp26_C"/>
</dbReference>
<keyword evidence="3" id="KW-1185">Reference proteome</keyword>
<feature type="domain" description="Phage tail protein C-terminal" evidence="1">
    <location>
        <begin position="266"/>
        <end position="407"/>
    </location>
</feature>
<evidence type="ECO:0000313" key="2">
    <source>
        <dbReference type="EMBL" id="SEQ28186.1"/>
    </source>
</evidence>
<evidence type="ECO:0000259" key="1">
    <source>
        <dbReference type="Pfam" id="PF25670"/>
    </source>
</evidence>
<accession>A0A1H9ER01</accession>
<dbReference type="Pfam" id="PF25670">
    <property type="entry name" value="Phage_tail_C_2"/>
    <property type="match status" value="1"/>
</dbReference>
<dbReference type="EMBL" id="FOGC01000002">
    <property type="protein sequence ID" value="SEQ28186.1"/>
    <property type="molecule type" value="Genomic_DNA"/>
</dbReference>
<reference evidence="3" key="1">
    <citation type="submission" date="2016-10" db="EMBL/GenBank/DDBJ databases">
        <authorList>
            <person name="Varghese N."/>
            <person name="Submissions S."/>
        </authorList>
    </citation>
    <scope>NUCLEOTIDE SEQUENCE [LARGE SCALE GENOMIC DNA]</scope>
    <source>
        <strain evidence="3">8N4</strain>
    </source>
</reference>
<dbReference type="OrthoDB" id="6683604at2"/>
<proteinExistence type="predicted"/>
<dbReference type="AlphaFoldDB" id="A0A1H9ER01"/>
<protein>
    <recommendedName>
        <fullName evidence="1">Phage tail protein C-terminal domain-containing protein</fullName>
    </recommendedName>
</protein>
<dbReference type="STRING" id="988801.SAMN05216522_10230"/>